<dbReference type="AlphaFoldDB" id="A0A4Y7PRB0"/>
<gene>
    <name evidence="2" type="ORF">BD410DRAFT_843490</name>
</gene>
<name>A0A4Y7PRB0_9AGAM</name>
<dbReference type="EMBL" id="ML170219">
    <property type="protein sequence ID" value="TDL17561.1"/>
    <property type="molecule type" value="Genomic_DNA"/>
</dbReference>
<dbReference type="Proteomes" id="UP000294933">
    <property type="component" value="Unassembled WGS sequence"/>
</dbReference>
<accession>A0A4Y7PRB0</accession>
<organism evidence="2 3">
    <name type="scientific">Rickenella mellea</name>
    <dbReference type="NCBI Taxonomy" id="50990"/>
    <lineage>
        <taxon>Eukaryota</taxon>
        <taxon>Fungi</taxon>
        <taxon>Dikarya</taxon>
        <taxon>Basidiomycota</taxon>
        <taxon>Agaricomycotina</taxon>
        <taxon>Agaricomycetes</taxon>
        <taxon>Hymenochaetales</taxon>
        <taxon>Rickenellaceae</taxon>
        <taxon>Rickenella</taxon>
    </lineage>
</organism>
<evidence type="ECO:0000313" key="2">
    <source>
        <dbReference type="EMBL" id="TDL17561.1"/>
    </source>
</evidence>
<feature type="compositionally biased region" description="Basic residues" evidence="1">
    <location>
        <begin position="1"/>
        <end position="15"/>
    </location>
</feature>
<dbReference type="VEuPathDB" id="FungiDB:BD410DRAFT_843490"/>
<proteinExistence type="predicted"/>
<feature type="region of interest" description="Disordered" evidence="1">
    <location>
        <begin position="104"/>
        <end position="129"/>
    </location>
</feature>
<evidence type="ECO:0000256" key="1">
    <source>
        <dbReference type="SAM" id="MobiDB-lite"/>
    </source>
</evidence>
<reference evidence="2 3" key="1">
    <citation type="submission" date="2018-06" db="EMBL/GenBank/DDBJ databases">
        <title>A transcriptomic atlas of mushroom development highlights an independent origin of complex multicellularity.</title>
        <authorList>
            <consortium name="DOE Joint Genome Institute"/>
            <person name="Krizsan K."/>
            <person name="Almasi E."/>
            <person name="Merenyi Z."/>
            <person name="Sahu N."/>
            <person name="Viragh M."/>
            <person name="Koszo T."/>
            <person name="Mondo S."/>
            <person name="Kiss B."/>
            <person name="Balint B."/>
            <person name="Kues U."/>
            <person name="Barry K."/>
            <person name="Hegedus J.C."/>
            <person name="Henrissat B."/>
            <person name="Johnson J."/>
            <person name="Lipzen A."/>
            <person name="Ohm R."/>
            <person name="Nagy I."/>
            <person name="Pangilinan J."/>
            <person name="Yan J."/>
            <person name="Xiong Y."/>
            <person name="Grigoriev I.V."/>
            <person name="Hibbett D.S."/>
            <person name="Nagy L.G."/>
        </authorList>
    </citation>
    <scope>NUCLEOTIDE SEQUENCE [LARGE SCALE GENOMIC DNA]</scope>
    <source>
        <strain evidence="2 3">SZMC22713</strain>
    </source>
</reference>
<protein>
    <submittedName>
        <fullName evidence="2">Uncharacterized protein</fullName>
    </submittedName>
</protein>
<keyword evidence="3" id="KW-1185">Reference proteome</keyword>
<sequence>MVVQRRGRPTTRPPHRPSPSLDGSLASTLSRQTVLPVLIELLTVVISTYKQQRERLREKAKSVDPPIFAGPTLVRKFGTLLGGGRGDEQQGSKCVSILPVHHEKIREQPSQGAGRNAEKVSMPKEPAAC</sequence>
<feature type="region of interest" description="Disordered" evidence="1">
    <location>
        <begin position="1"/>
        <end position="26"/>
    </location>
</feature>
<evidence type="ECO:0000313" key="3">
    <source>
        <dbReference type="Proteomes" id="UP000294933"/>
    </source>
</evidence>